<keyword evidence="2" id="KW-1185">Reference proteome</keyword>
<dbReference type="Proteomes" id="UP000789702">
    <property type="component" value="Unassembled WGS sequence"/>
</dbReference>
<comment type="caution">
    <text evidence="1">The sequence shown here is derived from an EMBL/GenBank/DDBJ whole genome shotgun (WGS) entry which is preliminary data.</text>
</comment>
<gene>
    <name evidence="1" type="ORF">DHETER_LOCUS14238</name>
</gene>
<name>A0ACA9QB82_9GLOM</name>
<evidence type="ECO:0000313" key="2">
    <source>
        <dbReference type="Proteomes" id="UP000789702"/>
    </source>
</evidence>
<protein>
    <submittedName>
        <fullName evidence="1">16404_t:CDS:1</fullName>
    </submittedName>
</protein>
<proteinExistence type="predicted"/>
<organism evidence="1 2">
    <name type="scientific">Dentiscutata heterogama</name>
    <dbReference type="NCBI Taxonomy" id="1316150"/>
    <lineage>
        <taxon>Eukaryota</taxon>
        <taxon>Fungi</taxon>
        <taxon>Fungi incertae sedis</taxon>
        <taxon>Mucoromycota</taxon>
        <taxon>Glomeromycotina</taxon>
        <taxon>Glomeromycetes</taxon>
        <taxon>Diversisporales</taxon>
        <taxon>Gigasporaceae</taxon>
        <taxon>Dentiscutata</taxon>
    </lineage>
</organism>
<reference evidence="1" key="1">
    <citation type="submission" date="2021-06" db="EMBL/GenBank/DDBJ databases">
        <authorList>
            <person name="Kallberg Y."/>
            <person name="Tangrot J."/>
            <person name="Rosling A."/>
        </authorList>
    </citation>
    <scope>NUCLEOTIDE SEQUENCE</scope>
    <source>
        <strain evidence="1">IL203A</strain>
    </source>
</reference>
<dbReference type="EMBL" id="CAJVPU010042713">
    <property type="protein sequence ID" value="CAG8744178.1"/>
    <property type="molecule type" value="Genomic_DNA"/>
</dbReference>
<accession>A0ACA9QB82</accession>
<evidence type="ECO:0000313" key="1">
    <source>
        <dbReference type="EMBL" id="CAG8744178.1"/>
    </source>
</evidence>
<sequence length="216" mass="25558">FWEAGERVFQAERHIMLQSRKINFEKLANIKVTRVNNAKFNKKKRSQKKVSIKNIDTLQSNKPKGNCFKCGKPGHFARDCYSNTKKDSFNNVNNWKLKKKRFCSQCGKPYPRHHPGCTRNNETHINRKKVGRRTVPMEIGRFKKGNFSKKPYNKGKGKPYKEKFTKKKFRHYEGNKKESEEEYYSKSEETDESDDEEVITANNLHKTIRKKVNSFE</sequence>
<feature type="non-terminal residue" evidence="1">
    <location>
        <position position="1"/>
    </location>
</feature>